<evidence type="ECO:0000256" key="9">
    <source>
        <dbReference type="ARBA" id="ARBA00022840"/>
    </source>
</evidence>
<feature type="binding site" evidence="12">
    <location>
        <position position="140"/>
    </location>
    <ligand>
        <name>ATP</name>
        <dbReference type="ChEBI" id="CHEBI:30616"/>
    </ligand>
</feature>
<dbReference type="HAMAP" id="MF_01261">
    <property type="entry name" value="CCA_bact_type1"/>
    <property type="match status" value="1"/>
</dbReference>
<evidence type="ECO:0000256" key="3">
    <source>
        <dbReference type="ARBA" id="ARBA00022694"/>
    </source>
</evidence>
<dbReference type="Gene3D" id="1.10.3090.10">
    <property type="entry name" value="cca-adding enzyme, domain 2"/>
    <property type="match status" value="1"/>
</dbReference>
<keyword evidence="3 12" id="KW-0819">tRNA processing</keyword>
<dbReference type="GO" id="GO:0005524">
    <property type="term" value="F:ATP binding"/>
    <property type="evidence" value="ECO:0007669"/>
    <property type="project" value="UniProtKB-UniRule"/>
</dbReference>
<evidence type="ECO:0000256" key="5">
    <source>
        <dbReference type="ARBA" id="ARBA00022723"/>
    </source>
</evidence>
<comment type="function">
    <text evidence="12">Catalyzes the addition and repair of the essential 3'-terminal CCA sequence in tRNAs without using a nucleic acid template. Adds these three nucleotides in the order of C, C, and A to the tRNA nucleotide-73, using CTP and ATP as substrates and producing inorganic pyrophosphate. tRNA 3'-terminal CCA addition is required both for tRNA processing and repair. Also involved in tRNA surveillance by mediating tandem CCA addition to generate a CCACCA at the 3' terminus of unstable tRNAs. While stable tRNAs receive only 3'-terminal CCA, unstable tRNAs are marked with CCACCA and rapidly degraded.</text>
</comment>
<feature type="binding site" evidence="12">
    <location>
        <position position="8"/>
    </location>
    <ligand>
        <name>CTP</name>
        <dbReference type="ChEBI" id="CHEBI:37563"/>
    </ligand>
</feature>
<keyword evidence="6 12" id="KW-0547">Nucleotide-binding</keyword>
<keyword evidence="11 12" id="KW-0694">RNA-binding</keyword>
<name>A0A078KYE3_9GAMM</name>
<keyword evidence="1 12" id="KW-0533">Nickel</keyword>
<dbReference type="GO" id="GO:0160016">
    <property type="term" value="F:CCACCA tRNA nucleotidyltransferase activity"/>
    <property type="evidence" value="ECO:0007669"/>
    <property type="project" value="RHEA"/>
</dbReference>
<feature type="binding site" evidence="12">
    <location>
        <position position="11"/>
    </location>
    <ligand>
        <name>CTP</name>
        <dbReference type="ChEBI" id="CHEBI:37563"/>
    </ligand>
</feature>
<dbReference type="HAMAP" id="MF_01262">
    <property type="entry name" value="CCA_bact_type2"/>
    <property type="match status" value="1"/>
</dbReference>
<comment type="miscellaneous">
    <text evidence="12">A single active site specifically recognizes both ATP and CTP and is responsible for their addition.</text>
</comment>
<dbReference type="CDD" id="cd00077">
    <property type="entry name" value="HDc"/>
    <property type="match status" value="1"/>
</dbReference>
<dbReference type="Pfam" id="PF01743">
    <property type="entry name" value="PolyA_pol"/>
    <property type="match status" value="1"/>
</dbReference>
<dbReference type="Gene3D" id="3.30.460.10">
    <property type="entry name" value="Beta Polymerase, domain 2"/>
    <property type="match status" value="1"/>
</dbReference>
<reference evidence="14 15" key="1">
    <citation type="submission" date="2014-06" db="EMBL/GenBank/DDBJ databases">
        <authorList>
            <person name="Urmite Genomes Urmite Genomes"/>
        </authorList>
    </citation>
    <scope>NUCLEOTIDE SEQUENCE [LARGE SCALE GENOMIC DNA]</scope>
</reference>
<keyword evidence="8 12" id="KW-0378">Hydrolase</keyword>
<organism evidence="14 15">
    <name type="scientific">Legionella massiliensis</name>
    <dbReference type="NCBI Taxonomy" id="1034943"/>
    <lineage>
        <taxon>Bacteria</taxon>
        <taxon>Pseudomonadati</taxon>
        <taxon>Pseudomonadota</taxon>
        <taxon>Gammaproteobacteria</taxon>
        <taxon>Legionellales</taxon>
        <taxon>Legionellaceae</taxon>
        <taxon>Legionella</taxon>
    </lineage>
</organism>
<dbReference type="NCBIfam" id="NF008137">
    <property type="entry name" value="PRK10885.1"/>
    <property type="match status" value="1"/>
</dbReference>
<feature type="binding site" evidence="12">
    <location>
        <position position="137"/>
    </location>
    <ligand>
        <name>ATP</name>
        <dbReference type="ChEBI" id="CHEBI:30616"/>
    </ligand>
</feature>
<dbReference type="eggNOG" id="COG0617">
    <property type="taxonomic scope" value="Bacteria"/>
</dbReference>
<feature type="binding site" evidence="12">
    <location>
        <position position="11"/>
    </location>
    <ligand>
        <name>ATP</name>
        <dbReference type="ChEBI" id="CHEBI:30616"/>
    </ligand>
</feature>
<feature type="binding site" evidence="12">
    <location>
        <position position="21"/>
    </location>
    <ligand>
        <name>Mg(2+)</name>
        <dbReference type="ChEBI" id="CHEBI:18420"/>
    </ligand>
</feature>
<keyword evidence="12" id="KW-0511">Multifunctional enzyme</keyword>
<dbReference type="PIRSF" id="PIRSF000813">
    <property type="entry name" value="CCA_bact"/>
    <property type="match status" value="1"/>
</dbReference>
<keyword evidence="5 12" id="KW-0479">Metal-binding</keyword>
<feature type="binding site" evidence="12">
    <location>
        <position position="137"/>
    </location>
    <ligand>
        <name>CTP</name>
        <dbReference type="ChEBI" id="CHEBI:37563"/>
    </ligand>
</feature>
<dbReference type="InterPro" id="IPR012006">
    <property type="entry name" value="CCA_bact"/>
</dbReference>
<comment type="catalytic activity">
    <reaction evidence="12">
        <text>a tRNA precursor + 2 CTP + ATP = a tRNA with a 3' CCA end + 3 diphosphate</text>
        <dbReference type="Rhea" id="RHEA:14433"/>
        <dbReference type="Rhea" id="RHEA-COMP:10465"/>
        <dbReference type="Rhea" id="RHEA-COMP:10468"/>
        <dbReference type="ChEBI" id="CHEBI:30616"/>
        <dbReference type="ChEBI" id="CHEBI:33019"/>
        <dbReference type="ChEBI" id="CHEBI:37563"/>
        <dbReference type="ChEBI" id="CHEBI:74896"/>
        <dbReference type="ChEBI" id="CHEBI:83071"/>
        <dbReference type="EC" id="2.7.7.72"/>
    </reaction>
</comment>
<evidence type="ECO:0000256" key="12">
    <source>
        <dbReference type="HAMAP-Rule" id="MF_01261"/>
    </source>
</evidence>
<evidence type="ECO:0000313" key="15">
    <source>
        <dbReference type="Proteomes" id="UP000044071"/>
    </source>
</evidence>
<keyword evidence="4 12" id="KW-0548">Nucleotidyltransferase</keyword>
<dbReference type="SUPFAM" id="SSF81301">
    <property type="entry name" value="Nucleotidyltransferase"/>
    <property type="match status" value="1"/>
</dbReference>
<dbReference type="InterPro" id="IPR043519">
    <property type="entry name" value="NT_sf"/>
</dbReference>
<evidence type="ECO:0000256" key="2">
    <source>
        <dbReference type="ARBA" id="ARBA00022679"/>
    </source>
</evidence>
<dbReference type="EMBL" id="CCSB01000002">
    <property type="protein sequence ID" value="CDZ77936.1"/>
    <property type="molecule type" value="Genomic_DNA"/>
</dbReference>
<comment type="cofactor">
    <cofactor evidence="12">
        <name>Ni(2+)</name>
        <dbReference type="ChEBI" id="CHEBI:49786"/>
    </cofactor>
    <text evidence="12">Nickel for phosphatase activity.</text>
</comment>
<feature type="binding site" evidence="12">
    <location>
        <position position="140"/>
    </location>
    <ligand>
        <name>CTP</name>
        <dbReference type="ChEBI" id="CHEBI:37563"/>
    </ligand>
</feature>
<keyword evidence="2 12" id="KW-0808">Transferase</keyword>
<dbReference type="GO" id="GO:0004112">
    <property type="term" value="F:cyclic-nucleotide phosphodiesterase activity"/>
    <property type="evidence" value="ECO:0007669"/>
    <property type="project" value="UniProtKB-UniRule"/>
</dbReference>
<dbReference type="EC" id="3.1.3.-" evidence="12"/>
<feature type="binding site" evidence="12">
    <location>
        <position position="91"/>
    </location>
    <ligand>
        <name>ATP</name>
        <dbReference type="ChEBI" id="CHEBI:30616"/>
    </ligand>
</feature>
<dbReference type="PROSITE" id="PS51831">
    <property type="entry name" value="HD"/>
    <property type="match status" value="1"/>
</dbReference>
<comment type="similarity">
    <text evidence="12">Belongs to the tRNA nucleotidyltransferase/poly(A) polymerase family. Bacterial CCA-adding enzyme type 1 subfamily.</text>
</comment>
<feature type="binding site" evidence="12">
    <location>
        <position position="91"/>
    </location>
    <ligand>
        <name>CTP</name>
        <dbReference type="ChEBI" id="CHEBI:37563"/>
    </ligand>
</feature>
<evidence type="ECO:0000256" key="4">
    <source>
        <dbReference type="ARBA" id="ARBA00022695"/>
    </source>
</evidence>
<dbReference type="Pfam" id="PF12627">
    <property type="entry name" value="PolyA_pol_RNAbd"/>
    <property type="match status" value="1"/>
</dbReference>
<dbReference type="RefSeq" id="WP_043874393.1">
    <property type="nucleotide sequence ID" value="NZ_CCVW01000002.1"/>
</dbReference>
<dbReference type="GO" id="GO:0000049">
    <property type="term" value="F:tRNA binding"/>
    <property type="evidence" value="ECO:0007669"/>
    <property type="project" value="UniProtKB-UniRule"/>
</dbReference>
<comment type="catalytic activity">
    <reaction evidence="12">
        <text>a tRNA with a 3' CCA end + 2 CTP + ATP = a tRNA with a 3' CCACCA end + 3 diphosphate</text>
        <dbReference type="Rhea" id="RHEA:76235"/>
        <dbReference type="Rhea" id="RHEA-COMP:10468"/>
        <dbReference type="Rhea" id="RHEA-COMP:18655"/>
        <dbReference type="ChEBI" id="CHEBI:30616"/>
        <dbReference type="ChEBI" id="CHEBI:33019"/>
        <dbReference type="ChEBI" id="CHEBI:37563"/>
        <dbReference type="ChEBI" id="CHEBI:83071"/>
        <dbReference type="ChEBI" id="CHEBI:195187"/>
    </reaction>
</comment>
<dbReference type="AlphaFoldDB" id="A0A078KYE3"/>
<evidence type="ECO:0000313" key="14">
    <source>
        <dbReference type="EMBL" id="CDZ77936.1"/>
    </source>
</evidence>
<dbReference type="SUPFAM" id="SSF81891">
    <property type="entry name" value="Poly A polymerase C-terminal region-like"/>
    <property type="match status" value="1"/>
</dbReference>
<evidence type="ECO:0000256" key="6">
    <source>
        <dbReference type="ARBA" id="ARBA00022741"/>
    </source>
</evidence>
<dbReference type="CDD" id="cd05398">
    <property type="entry name" value="NT_ClassII-CCAase"/>
    <property type="match status" value="1"/>
</dbReference>
<dbReference type="InterPro" id="IPR002646">
    <property type="entry name" value="PolA_pol_head_dom"/>
</dbReference>
<feature type="binding site" evidence="12">
    <location>
        <position position="8"/>
    </location>
    <ligand>
        <name>ATP</name>
        <dbReference type="ChEBI" id="CHEBI:30616"/>
    </ligand>
</feature>
<dbReference type="GO" id="GO:0016791">
    <property type="term" value="F:phosphatase activity"/>
    <property type="evidence" value="ECO:0007669"/>
    <property type="project" value="UniProtKB-UniRule"/>
</dbReference>
<gene>
    <name evidence="12 14" type="primary">cca</name>
    <name evidence="14" type="ORF">BN59_02230</name>
</gene>
<dbReference type="InterPro" id="IPR050124">
    <property type="entry name" value="tRNA_CCA-adding_enzyme"/>
</dbReference>
<protein>
    <recommendedName>
        <fullName evidence="12">Multifunctional CCA protein</fullName>
    </recommendedName>
    <domain>
        <recommendedName>
            <fullName evidence="12">CCA-adding enzyme</fullName>
            <ecNumber evidence="12">2.7.7.72</ecNumber>
        </recommendedName>
        <alternativeName>
            <fullName evidence="12">CCA tRNA nucleotidyltransferase</fullName>
        </alternativeName>
        <alternativeName>
            <fullName evidence="12">tRNA CCA-pyrophosphorylase</fullName>
        </alternativeName>
        <alternativeName>
            <fullName evidence="12">tRNA adenylyl-/cytidylyl-transferase</fullName>
        </alternativeName>
        <alternativeName>
            <fullName evidence="12">tRNA nucleotidyltransferase</fullName>
        </alternativeName>
        <alternativeName>
            <fullName evidence="12">tRNA-NT</fullName>
        </alternativeName>
    </domain>
    <domain>
        <recommendedName>
            <fullName evidence="12">2'-nucleotidase</fullName>
            <ecNumber evidence="12">3.1.3.-</ecNumber>
        </recommendedName>
    </domain>
    <domain>
        <recommendedName>
            <fullName evidence="12">2',3'-cyclic phosphodiesterase</fullName>
            <ecNumber evidence="12">3.1.4.-</ecNumber>
        </recommendedName>
    </domain>
    <domain>
        <recommendedName>
            <fullName evidence="12">Phosphatase</fullName>
        </recommendedName>
    </domain>
</protein>
<dbReference type="GO" id="GO:0042245">
    <property type="term" value="P:RNA repair"/>
    <property type="evidence" value="ECO:0007669"/>
    <property type="project" value="UniProtKB-KW"/>
</dbReference>
<keyword evidence="10 12" id="KW-0460">Magnesium</keyword>
<dbReference type="InterPro" id="IPR006674">
    <property type="entry name" value="HD_domain"/>
</dbReference>
<dbReference type="InterPro" id="IPR032828">
    <property type="entry name" value="PolyA_RNA-bd"/>
</dbReference>
<dbReference type="STRING" id="1034943.BN59_02230"/>
<dbReference type="Proteomes" id="UP000044071">
    <property type="component" value="Unassembled WGS sequence"/>
</dbReference>
<keyword evidence="7 12" id="KW-0692">RNA repair</keyword>
<dbReference type="PANTHER" id="PTHR47545">
    <property type="entry name" value="MULTIFUNCTIONAL CCA PROTEIN"/>
    <property type="match status" value="1"/>
</dbReference>
<dbReference type="GO" id="GO:0000287">
    <property type="term" value="F:magnesium ion binding"/>
    <property type="evidence" value="ECO:0007669"/>
    <property type="project" value="UniProtKB-UniRule"/>
</dbReference>
<proteinExistence type="inferred from homology"/>
<evidence type="ECO:0000256" key="11">
    <source>
        <dbReference type="ARBA" id="ARBA00022884"/>
    </source>
</evidence>
<dbReference type="EC" id="3.1.4.-" evidence="12"/>
<feature type="binding site" evidence="12">
    <location>
        <position position="23"/>
    </location>
    <ligand>
        <name>Mg(2+)</name>
        <dbReference type="ChEBI" id="CHEBI:18420"/>
    </ligand>
</feature>
<keyword evidence="15" id="KW-1185">Reference proteome</keyword>
<evidence type="ECO:0000256" key="8">
    <source>
        <dbReference type="ARBA" id="ARBA00022801"/>
    </source>
</evidence>
<evidence type="ECO:0000259" key="13">
    <source>
        <dbReference type="PROSITE" id="PS51831"/>
    </source>
</evidence>
<sequence length="412" mass="47288">MKIYLVGGAVRDQLLGYPVKERDWVVVGATPEQLRQQGYQQVGRDFPVFLHPSTREEYALARTERKSAPGYYGFDCDFNQSVSLEEDLLRRDLTINAMAKDDEGNLIDPYNGYSDLQAKTLRHVSPAFIEDPVRVLRVARFAARYHHLGFKVADETLALMYNMVTRGELSHLVAERVWQEWLRSLGEKNPECFIHTLRACGALKIILPEIHALFGVPNPPVYHPEIDSGIHTLMVLQVAVELSDDPMVRFAALVHDLGKAATPMNEWPKHHGHEERGVAIIEALCQRLRIPADYRKFAMMVSRYHLKIHRLMELRATTIVTLLEQTDAFRRPAMFDKLLLACEADAQGRCRRIDYKQAPKWLYLLTECAKVSPRQLVEQGFQGEAIKEGLHQRRVACVELILKSWTEHEKQQ</sequence>
<comment type="cofactor">
    <cofactor evidence="12">
        <name>Mg(2+)</name>
        <dbReference type="ChEBI" id="CHEBI:18420"/>
    </cofactor>
    <text evidence="12">Magnesium is required for nucleotidyltransferase activity.</text>
</comment>
<evidence type="ECO:0000256" key="7">
    <source>
        <dbReference type="ARBA" id="ARBA00022800"/>
    </source>
</evidence>
<dbReference type="EC" id="2.7.7.72" evidence="12"/>
<dbReference type="InterPro" id="IPR003607">
    <property type="entry name" value="HD/PDEase_dom"/>
</dbReference>
<dbReference type="GO" id="GO:0004810">
    <property type="term" value="F:CCA tRNA nucleotidyltransferase activity"/>
    <property type="evidence" value="ECO:0007669"/>
    <property type="project" value="UniProtKB-UniRule"/>
</dbReference>
<comment type="subunit">
    <text evidence="12">Monomer. Can also form homodimers and oligomers.</text>
</comment>
<evidence type="ECO:0000256" key="10">
    <source>
        <dbReference type="ARBA" id="ARBA00022842"/>
    </source>
</evidence>
<dbReference type="Pfam" id="PF01966">
    <property type="entry name" value="HD"/>
    <property type="match status" value="1"/>
</dbReference>
<keyword evidence="9 12" id="KW-0067">ATP-binding</keyword>
<comment type="domain">
    <text evidence="12">Comprises two domains: an N-terminal domain containing the nucleotidyltransferase activity and a C-terminal HD domain associated with both phosphodiesterase and phosphatase activities.</text>
</comment>
<accession>A0A078KYE3</accession>
<evidence type="ECO:0000256" key="1">
    <source>
        <dbReference type="ARBA" id="ARBA00022596"/>
    </source>
</evidence>
<dbReference type="PANTHER" id="PTHR47545:SF1">
    <property type="entry name" value="MULTIFUNCTIONAL CCA PROTEIN"/>
    <property type="match status" value="1"/>
</dbReference>
<dbReference type="OrthoDB" id="9805698at2"/>
<dbReference type="GO" id="GO:0001680">
    <property type="term" value="P:tRNA 3'-terminal CCA addition"/>
    <property type="evidence" value="ECO:0007669"/>
    <property type="project" value="UniProtKB-UniRule"/>
</dbReference>
<feature type="domain" description="HD" evidence="13">
    <location>
        <begin position="228"/>
        <end position="329"/>
    </location>
</feature>